<accession>A0AAN8RD84</accession>
<gene>
    <name evidence="1" type="ORF">TWF718_007392</name>
</gene>
<name>A0AAN8RD84_9PEZI</name>
<evidence type="ECO:0000313" key="1">
    <source>
        <dbReference type="EMBL" id="KAK6345476.1"/>
    </source>
</evidence>
<organism evidence="1 2">
    <name type="scientific">Orbilia javanica</name>
    <dbReference type="NCBI Taxonomy" id="47235"/>
    <lineage>
        <taxon>Eukaryota</taxon>
        <taxon>Fungi</taxon>
        <taxon>Dikarya</taxon>
        <taxon>Ascomycota</taxon>
        <taxon>Pezizomycotina</taxon>
        <taxon>Orbiliomycetes</taxon>
        <taxon>Orbiliales</taxon>
        <taxon>Orbiliaceae</taxon>
        <taxon>Orbilia</taxon>
    </lineage>
</organism>
<keyword evidence="2" id="KW-1185">Reference proteome</keyword>
<protein>
    <submittedName>
        <fullName evidence="1">Uncharacterized protein</fullName>
    </submittedName>
</protein>
<dbReference type="AlphaFoldDB" id="A0AAN8RD84"/>
<proteinExistence type="predicted"/>
<comment type="caution">
    <text evidence="1">The sequence shown here is derived from an EMBL/GenBank/DDBJ whole genome shotgun (WGS) entry which is preliminary data.</text>
</comment>
<dbReference type="Proteomes" id="UP001313282">
    <property type="component" value="Unassembled WGS sequence"/>
</dbReference>
<sequence>MANTLRETDTNRSVKTMNTIADEMSSVADSFREYWEESAISEHEGNELAEAYNSCQFFSKLVSLRTSLNGLEKASAFYHLDKNMGASLTNVEGAQIELHTSLEDAITADGTRDPKGTLLNLNGAYETFTASIALAISTWRDRPDSAPCS</sequence>
<dbReference type="EMBL" id="JAVHNR010000004">
    <property type="protein sequence ID" value="KAK6345476.1"/>
    <property type="molecule type" value="Genomic_DNA"/>
</dbReference>
<reference evidence="1 2" key="1">
    <citation type="submission" date="2019-10" db="EMBL/GenBank/DDBJ databases">
        <authorList>
            <person name="Palmer J.M."/>
        </authorList>
    </citation>
    <scope>NUCLEOTIDE SEQUENCE [LARGE SCALE GENOMIC DNA]</scope>
    <source>
        <strain evidence="1 2">TWF718</strain>
    </source>
</reference>
<evidence type="ECO:0000313" key="2">
    <source>
        <dbReference type="Proteomes" id="UP001313282"/>
    </source>
</evidence>